<dbReference type="GO" id="GO:0004134">
    <property type="term" value="F:4-alpha-glucanotransferase activity"/>
    <property type="evidence" value="ECO:0007669"/>
    <property type="project" value="InterPro"/>
</dbReference>
<accession>A0A075WVD3</accession>
<dbReference type="InterPro" id="IPR012341">
    <property type="entry name" value="6hp_glycosidase-like_sf"/>
</dbReference>
<protein>
    <recommendedName>
        <fullName evidence="5">Glycogen debranching protein</fullName>
    </recommendedName>
</protein>
<dbReference type="Proteomes" id="UP000028481">
    <property type="component" value="Chromosome"/>
</dbReference>
<name>A0A075WVD3_9BACT</name>
<dbReference type="InterPro" id="IPR032790">
    <property type="entry name" value="GDE_C"/>
</dbReference>
<evidence type="ECO:0000313" key="4">
    <source>
        <dbReference type="Proteomes" id="UP000028481"/>
    </source>
</evidence>
<evidence type="ECO:0008006" key="5">
    <source>
        <dbReference type="Google" id="ProtNLM"/>
    </source>
</evidence>
<dbReference type="PANTHER" id="PTHR10569:SF2">
    <property type="entry name" value="GLYCOGEN DEBRANCHING ENZYME"/>
    <property type="match status" value="1"/>
</dbReference>
<evidence type="ECO:0000313" key="3">
    <source>
        <dbReference type="EMBL" id="AIH04433.1"/>
    </source>
</evidence>
<keyword evidence="4" id="KW-1185">Reference proteome</keyword>
<evidence type="ECO:0000259" key="1">
    <source>
        <dbReference type="Pfam" id="PF06202"/>
    </source>
</evidence>
<dbReference type="InterPro" id="IPR024742">
    <property type="entry name" value="Glycogen_debranch_N"/>
</dbReference>
<dbReference type="AlphaFoldDB" id="A0A075WVD3"/>
<dbReference type="PaxDb" id="289377-HL41_06735"/>
<feature type="domain" description="Glycogen debranching enzyme bacterial and archaeal type N-terminal" evidence="2">
    <location>
        <begin position="13"/>
        <end position="229"/>
    </location>
</feature>
<dbReference type="EMBL" id="CP008796">
    <property type="protein sequence ID" value="AIH04433.1"/>
    <property type="molecule type" value="Genomic_DNA"/>
</dbReference>
<dbReference type="eggNOG" id="COG3408">
    <property type="taxonomic scope" value="Bacteria"/>
</dbReference>
<dbReference type="PANTHER" id="PTHR10569">
    <property type="entry name" value="GLYCOGEN DEBRANCHING ENZYME"/>
    <property type="match status" value="1"/>
</dbReference>
<dbReference type="SUPFAM" id="SSF48208">
    <property type="entry name" value="Six-hairpin glycosidases"/>
    <property type="match status" value="1"/>
</dbReference>
<dbReference type="GO" id="GO:0004135">
    <property type="term" value="F:amylo-alpha-1,6-glucosidase activity"/>
    <property type="evidence" value="ECO:0007669"/>
    <property type="project" value="InterPro"/>
</dbReference>
<dbReference type="GO" id="GO:0005980">
    <property type="term" value="P:glycogen catabolic process"/>
    <property type="evidence" value="ECO:0007669"/>
    <property type="project" value="InterPro"/>
</dbReference>
<gene>
    <name evidence="3" type="ORF">HL41_06735</name>
</gene>
<feature type="domain" description="Glycogen debranching enzyme C-terminal" evidence="1">
    <location>
        <begin position="288"/>
        <end position="637"/>
    </location>
</feature>
<sequence length="649" mass="75981">MLTELFERFTPDEWIVSNQKGGYALGSAFLANLRKYHGLLIAGYEKGKRIHLVSSAEEQVFFPSGLSYFLDTNFYRDTLFPEGFKLIKAFFFRPFPQFYFFCPESRDFFLKKEIKMHPLKNLVVISYENISSYPFRIIIRPKFSFRDHHRVTNKTEWEKEFVEVEVEDKTGMVVKGSFSIFVYLSNGSLTREELFYHQVFYPIEEIRGYEATEDLYAPFKIEVELKTKDCFKILFSDEPIKDLEKVLTEVERRYEGLPVLIPNKKESFSRNEYLRILKKMVEDFLLEDDIIAGFPWFYCWGRDTFIGLPAVFYLDGGKEKALKIFKNYAKRMVNGLIPNVIGDEQETNYNSVDASLWFGLRIFQFLETFPEVLNSLEGEILLLAVKEVIKNFCTNPDLPFLLDHKDGFIEIFPQTNKALTWMDVVLDGVPVTPRYGKPIEIQGLWYNLLKFAEKHLEKSFLENFRVSELISLQEKNFIRFFDGNAWADRLFNDEPVFEIRPNYIIALSLPFDITDKPSLLKGVELAKQELVTPFGLRSLSPKDPSFRRKYFGTQRMRDLAYHNGTVWVWLIYPYAEVLKKAYKEDKEGLKRELEGLVRVFREGICRGKMGSIPELYDGENPKHPKGAHAQFWSVAAVFLVEQMIEGLKV</sequence>
<dbReference type="Gene3D" id="1.50.10.10">
    <property type="match status" value="1"/>
</dbReference>
<evidence type="ECO:0000259" key="2">
    <source>
        <dbReference type="Pfam" id="PF12439"/>
    </source>
</evidence>
<dbReference type="RefSeq" id="WP_038061477.1">
    <property type="nucleotide sequence ID" value="NZ_CP008796.1"/>
</dbReference>
<proteinExistence type="predicted"/>
<dbReference type="InterPro" id="IPR010401">
    <property type="entry name" value="AGL/Gdb1"/>
</dbReference>
<dbReference type="HOGENOM" id="CLU_026835_0_0_0"/>
<dbReference type="Pfam" id="PF12439">
    <property type="entry name" value="GDE_N"/>
    <property type="match status" value="1"/>
</dbReference>
<dbReference type="KEGG" id="tcm:HL41_06735"/>
<dbReference type="InterPro" id="IPR008928">
    <property type="entry name" value="6-hairpin_glycosidase_sf"/>
</dbReference>
<dbReference type="Pfam" id="PF06202">
    <property type="entry name" value="GDE_C"/>
    <property type="match status" value="1"/>
</dbReference>
<reference evidence="3 4" key="1">
    <citation type="journal article" date="2015" name="Genome Announc.">
        <title>Genome Sequence of a Sulfate-Reducing Thermophilic Bacterium, Thermodesulfobacterium commune DSM 2178T (Phylum Thermodesulfobacteria).</title>
        <authorList>
            <person name="Bhatnagar S."/>
            <person name="Badger J.H."/>
            <person name="Madupu R."/>
            <person name="Khouri H.M."/>
            <person name="O'Connor E.M."/>
            <person name="Robb F.T."/>
            <person name="Ward N.L."/>
            <person name="Eisen J.A."/>
        </authorList>
    </citation>
    <scope>NUCLEOTIDE SEQUENCE [LARGE SCALE GENOMIC DNA]</scope>
    <source>
        <strain evidence="3 4">DSM 2178</strain>
    </source>
</reference>
<dbReference type="OrthoDB" id="9761875at2"/>
<dbReference type="STRING" id="289377.HL41_06735"/>
<organism evidence="3 4">
    <name type="scientific">Thermodesulfobacterium commune DSM 2178</name>
    <dbReference type="NCBI Taxonomy" id="289377"/>
    <lineage>
        <taxon>Bacteria</taxon>
        <taxon>Pseudomonadati</taxon>
        <taxon>Thermodesulfobacteriota</taxon>
        <taxon>Thermodesulfobacteria</taxon>
        <taxon>Thermodesulfobacteriales</taxon>
        <taxon>Thermodesulfobacteriaceae</taxon>
        <taxon>Thermodesulfobacterium</taxon>
    </lineage>
</organism>